<dbReference type="EMBL" id="PZQS01000005">
    <property type="protein sequence ID" value="PVD30968.1"/>
    <property type="molecule type" value="Genomic_DNA"/>
</dbReference>
<evidence type="ECO:0000313" key="2">
    <source>
        <dbReference type="EMBL" id="PVD30968.1"/>
    </source>
</evidence>
<feature type="transmembrane region" description="Helical" evidence="1">
    <location>
        <begin position="77"/>
        <end position="97"/>
    </location>
</feature>
<feature type="transmembrane region" description="Helical" evidence="1">
    <location>
        <begin position="37"/>
        <end position="57"/>
    </location>
</feature>
<dbReference type="SUPFAM" id="SSF103473">
    <property type="entry name" value="MFS general substrate transporter"/>
    <property type="match status" value="1"/>
</dbReference>
<keyword evidence="1" id="KW-0812">Transmembrane</keyword>
<dbReference type="STRING" id="400727.A0A2T7PC28"/>
<dbReference type="Gene3D" id="1.20.1250.20">
    <property type="entry name" value="MFS general substrate transporter like domains"/>
    <property type="match status" value="1"/>
</dbReference>
<sequence>MVVKLIYNVSLEGHEAAIGSSTTLVKYIKQIFSHKNFMWFAAMNLVQVFHCHFNSNFFPLFLENLLGDAVSPTVTSFLLGLSFVAPHINNLYFLYLCRKWGVYFVIRMLFGVKLLMAVFMLIVGPGNLVFLCIFIASNRVFTEGTCKLLSLVISDLVDEDYMLHNRKQAVSALIFGTAALLSKPGQTFAPLIGTWVLALQTGHDIFQSGHETGSVKAAFDGMSTEQWVNHRLGCFHLLVYVSVVCAGLQLLFWQRFTLRGANLVRVKTARRGQDHSHV</sequence>
<accession>A0A2T7PC28</accession>
<reference evidence="2 3" key="1">
    <citation type="submission" date="2018-04" db="EMBL/GenBank/DDBJ databases">
        <title>The genome of golden apple snail Pomacea canaliculata provides insight into stress tolerance and invasive adaptation.</title>
        <authorList>
            <person name="Liu C."/>
            <person name="Liu B."/>
            <person name="Ren Y."/>
            <person name="Zhang Y."/>
            <person name="Wang H."/>
            <person name="Li S."/>
            <person name="Jiang F."/>
            <person name="Yin L."/>
            <person name="Zhang G."/>
            <person name="Qian W."/>
            <person name="Fan W."/>
        </authorList>
    </citation>
    <scope>NUCLEOTIDE SEQUENCE [LARGE SCALE GENOMIC DNA]</scope>
    <source>
        <strain evidence="2">SZHN2017</strain>
        <tissue evidence="2">Muscle</tissue>
    </source>
</reference>
<dbReference type="InterPro" id="IPR040035">
    <property type="entry name" value="TMEM180"/>
</dbReference>
<dbReference type="Pfam" id="PF13347">
    <property type="entry name" value="MFS_2"/>
    <property type="match status" value="1"/>
</dbReference>
<dbReference type="PANTHER" id="PTHR28658:SF3">
    <property type="entry name" value="TRANSMEMBRANE PROTEIN 180"/>
    <property type="match status" value="1"/>
</dbReference>
<evidence type="ECO:0000313" key="3">
    <source>
        <dbReference type="Proteomes" id="UP000245119"/>
    </source>
</evidence>
<evidence type="ECO:0008006" key="4">
    <source>
        <dbReference type="Google" id="ProtNLM"/>
    </source>
</evidence>
<evidence type="ECO:0000256" key="1">
    <source>
        <dbReference type="SAM" id="Phobius"/>
    </source>
</evidence>
<dbReference type="InterPro" id="IPR036259">
    <property type="entry name" value="MFS_trans_sf"/>
</dbReference>
<keyword evidence="1" id="KW-1133">Transmembrane helix</keyword>
<keyword evidence="3" id="KW-1185">Reference proteome</keyword>
<dbReference type="AlphaFoldDB" id="A0A2T7PC28"/>
<organism evidence="2 3">
    <name type="scientific">Pomacea canaliculata</name>
    <name type="common">Golden apple snail</name>
    <dbReference type="NCBI Taxonomy" id="400727"/>
    <lineage>
        <taxon>Eukaryota</taxon>
        <taxon>Metazoa</taxon>
        <taxon>Spiralia</taxon>
        <taxon>Lophotrochozoa</taxon>
        <taxon>Mollusca</taxon>
        <taxon>Gastropoda</taxon>
        <taxon>Caenogastropoda</taxon>
        <taxon>Architaenioglossa</taxon>
        <taxon>Ampullarioidea</taxon>
        <taxon>Ampullariidae</taxon>
        <taxon>Pomacea</taxon>
    </lineage>
</organism>
<dbReference type="OrthoDB" id="62987at2759"/>
<proteinExistence type="predicted"/>
<name>A0A2T7PC28_POMCA</name>
<feature type="transmembrane region" description="Helical" evidence="1">
    <location>
        <begin position="109"/>
        <end position="136"/>
    </location>
</feature>
<dbReference type="PANTHER" id="PTHR28658">
    <property type="entry name" value="TRANSMEMBRANE PROTEIN 180"/>
    <property type="match status" value="1"/>
</dbReference>
<protein>
    <recommendedName>
        <fullName evidence="4">Transmembrane protein 180</fullName>
    </recommendedName>
</protein>
<keyword evidence="1" id="KW-0472">Membrane</keyword>
<gene>
    <name evidence="2" type="ORF">C0Q70_10244</name>
</gene>
<dbReference type="Proteomes" id="UP000245119">
    <property type="component" value="Linkage Group LG5"/>
</dbReference>
<comment type="caution">
    <text evidence="2">The sequence shown here is derived from an EMBL/GenBank/DDBJ whole genome shotgun (WGS) entry which is preliminary data.</text>
</comment>